<feature type="region of interest" description="Disordered" evidence="1">
    <location>
        <begin position="241"/>
        <end position="293"/>
    </location>
</feature>
<accession>A0A0C9YUD9</accession>
<sequence>MHATSTVKNVVYHTAWTEENDDDSSVVKYTKFINENIAAKGGVDQWNYIFNIACMLEAQLFDTGLQHHTLFRIIPDGTYFIHNSSRERVVLAIQKVEGSLQSPFHGSSVVGVDKTGGDNEKWLVDATKNGYMFQNLGTHLYLGVSSEEGRILQAVSEPYYWWINPVPSQPNQGSPLYRIHDSANLRYTLCADNKINLHDSESEKSPSAVSCQTWSYDRLEQLATHTPDPVSMSFVDDKFSSSKRSSERASSDHSSESDYQAKYKELEQKERESRRQYEQQLAEKDRKLQDMKSRQQAIAQEEWKAREALNLEVQRLKSELHRTEETKRHLEEKANEKEREFHRQYEQQLAEKDRRLQDMESRQQATAQEERKAREALNLEVQRLKSKLHGTEETKRHSKEKANEKERELHRRLMFESTVRPDGVE</sequence>
<reference evidence="2 3" key="1">
    <citation type="submission" date="2014-04" db="EMBL/GenBank/DDBJ databases">
        <authorList>
            <consortium name="DOE Joint Genome Institute"/>
            <person name="Kuo A."/>
            <person name="Kohler A."/>
            <person name="Costa M.D."/>
            <person name="Nagy L.G."/>
            <person name="Floudas D."/>
            <person name="Copeland A."/>
            <person name="Barry K.W."/>
            <person name="Cichocki N."/>
            <person name="Veneault-Fourrey C."/>
            <person name="LaButti K."/>
            <person name="Lindquist E.A."/>
            <person name="Lipzen A."/>
            <person name="Lundell T."/>
            <person name="Morin E."/>
            <person name="Murat C."/>
            <person name="Sun H."/>
            <person name="Tunlid A."/>
            <person name="Henrissat B."/>
            <person name="Grigoriev I.V."/>
            <person name="Hibbett D.S."/>
            <person name="Martin F."/>
            <person name="Nordberg H.P."/>
            <person name="Cantor M.N."/>
            <person name="Hua S.X."/>
        </authorList>
    </citation>
    <scope>NUCLEOTIDE SEQUENCE [LARGE SCALE GENOMIC DNA]</scope>
    <source>
        <strain evidence="2 3">441</strain>
    </source>
</reference>
<dbReference type="InterPro" id="IPR035992">
    <property type="entry name" value="Ricin_B-like_lectins"/>
</dbReference>
<dbReference type="SUPFAM" id="SSF50370">
    <property type="entry name" value="Ricin B-like lectins"/>
    <property type="match status" value="1"/>
</dbReference>
<reference evidence="3" key="2">
    <citation type="submission" date="2015-01" db="EMBL/GenBank/DDBJ databases">
        <title>Evolutionary Origins and Diversification of the Mycorrhizal Mutualists.</title>
        <authorList>
            <consortium name="DOE Joint Genome Institute"/>
            <consortium name="Mycorrhizal Genomics Consortium"/>
            <person name="Kohler A."/>
            <person name="Kuo A."/>
            <person name="Nagy L.G."/>
            <person name="Floudas D."/>
            <person name="Copeland A."/>
            <person name="Barry K.W."/>
            <person name="Cichocki N."/>
            <person name="Veneault-Fourrey C."/>
            <person name="LaButti K."/>
            <person name="Lindquist E.A."/>
            <person name="Lipzen A."/>
            <person name="Lundell T."/>
            <person name="Morin E."/>
            <person name="Murat C."/>
            <person name="Riley R."/>
            <person name="Ohm R."/>
            <person name="Sun H."/>
            <person name="Tunlid A."/>
            <person name="Henrissat B."/>
            <person name="Grigoriev I.V."/>
            <person name="Hibbett D.S."/>
            <person name="Martin F."/>
        </authorList>
    </citation>
    <scope>NUCLEOTIDE SEQUENCE [LARGE SCALE GENOMIC DNA]</scope>
    <source>
        <strain evidence="3">441</strain>
    </source>
</reference>
<gene>
    <name evidence="2" type="ORF">PISMIDRAFT_214062</name>
</gene>
<dbReference type="EMBL" id="KN833822">
    <property type="protein sequence ID" value="KIK17689.1"/>
    <property type="molecule type" value="Genomic_DNA"/>
</dbReference>
<protein>
    <recommendedName>
        <fullName evidence="4">Ricin B lectin domain-containing protein</fullName>
    </recommendedName>
</protein>
<name>A0A0C9YUD9_9AGAM</name>
<feature type="compositionally biased region" description="Basic and acidic residues" evidence="1">
    <location>
        <begin position="389"/>
        <end position="414"/>
    </location>
</feature>
<feature type="region of interest" description="Disordered" evidence="1">
    <location>
        <begin position="321"/>
        <end position="425"/>
    </location>
</feature>
<feature type="compositionally biased region" description="Basic and acidic residues" evidence="1">
    <location>
        <begin position="368"/>
        <end position="377"/>
    </location>
</feature>
<dbReference type="Gene3D" id="2.80.10.50">
    <property type="match status" value="1"/>
</dbReference>
<dbReference type="OrthoDB" id="2131701at2759"/>
<feature type="compositionally biased region" description="Basic and acidic residues" evidence="1">
    <location>
        <begin position="321"/>
        <end position="361"/>
    </location>
</feature>
<proteinExistence type="predicted"/>
<evidence type="ECO:0000313" key="2">
    <source>
        <dbReference type="EMBL" id="KIK17689.1"/>
    </source>
</evidence>
<dbReference type="STRING" id="765257.A0A0C9YUD9"/>
<dbReference type="Proteomes" id="UP000054018">
    <property type="component" value="Unassembled WGS sequence"/>
</dbReference>
<organism evidence="2 3">
    <name type="scientific">Pisolithus microcarpus 441</name>
    <dbReference type="NCBI Taxonomy" id="765257"/>
    <lineage>
        <taxon>Eukaryota</taxon>
        <taxon>Fungi</taxon>
        <taxon>Dikarya</taxon>
        <taxon>Basidiomycota</taxon>
        <taxon>Agaricomycotina</taxon>
        <taxon>Agaricomycetes</taxon>
        <taxon>Agaricomycetidae</taxon>
        <taxon>Boletales</taxon>
        <taxon>Sclerodermatineae</taxon>
        <taxon>Pisolithaceae</taxon>
        <taxon>Pisolithus</taxon>
    </lineage>
</organism>
<keyword evidence="3" id="KW-1185">Reference proteome</keyword>
<evidence type="ECO:0000256" key="1">
    <source>
        <dbReference type="SAM" id="MobiDB-lite"/>
    </source>
</evidence>
<evidence type="ECO:0000313" key="3">
    <source>
        <dbReference type="Proteomes" id="UP000054018"/>
    </source>
</evidence>
<dbReference type="AlphaFoldDB" id="A0A0C9YUD9"/>
<evidence type="ECO:0008006" key="4">
    <source>
        <dbReference type="Google" id="ProtNLM"/>
    </source>
</evidence>
<dbReference type="HOGENOM" id="CLU_645763_0_0_1"/>